<evidence type="ECO:0000256" key="1">
    <source>
        <dbReference type="ARBA" id="ARBA00008954"/>
    </source>
</evidence>
<dbReference type="InterPro" id="IPR015422">
    <property type="entry name" value="PyrdxlP-dep_Trfase_small"/>
</dbReference>
<dbReference type="PANTHER" id="PTHR45688:SF13">
    <property type="entry name" value="ALANINE--GLYOXYLATE AMINOTRANSFERASE 2-LIKE"/>
    <property type="match status" value="1"/>
</dbReference>
<evidence type="ECO:0008006" key="6">
    <source>
        <dbReference type="Google" id="ProtNLM"/>
    </source>
</evidence>
<evidence type="ECO:0000256" key="2">
    <source>
        <dbReference type="ARBA" id="ARBA00022898"/>
    </source>
</evidence>
<sequence length="438" mass="47391">MSVGEIDSKKFWEVANNKLAFFGAQFVQEIIVRSEGVYVYTNEGKKILDFTSGQMSCLVGHCHPEINKTIAESAATLDHTLSGMISPPVVDLAEKLTNLLPEGLDRVAFLSTGGESNEFAIKLAKCVTGNFEVVGLSLSWHGMTAAANACTYQAGRTGHGPMTPGSLVLPSPNAYRSIFRNPDGSYDWKTELEYGWSLVDAQSTGSLACVIIEPVMSSGGMLILPDGYLKEMKKHCERRGILLIVDEAQTGVGRCGSMFAIEEMGVTPDILCLSKTLGNGLPLSAVITSEEIDNKGRERDFLFYTTHVNDPIPAAVGSKVLDIVVRDNLVANSKARGKQLGDGLVRMMDNFKAIGDVRQMGLMVGLEIVKDRATKESDPDKAALLAKVMMKHGLNANLIAVKAFGGVFRMAPPISISESEVDEALAIIETSFEEVYYH</sequence>
<proteinExistence type="inferred from homology"/>
<dbReference type="SUPFAM" id="SSF53383">
    <property type="entry name" value="PLP-dependent transferases"/>
    <property type="match status" value="1"/>
</dbReference>
<dbReference type="InterPro" id="IPR015421">
    <property type="entry name" value="PyrdxlP-dep_Trfase_major"/>
</dbReference>
<dbReference type="CDD" id="cd00610">
    <property type="entry name" value="OAT_like"/>
    <property type="match status" value="1"/>
</dbReference>
<organism evidence="4 5">
    <name type="scientific">Pichia membranifaciens</name>
    <dbReference type="NCBI Taxonomy" id="4926"/>
    <lineage>
        <taxon>Eukaryota</taxon>
        <taxon>Fungi</taxon>
        <taxon>Dikarya</taxon>
        <taxon>Ascomycota</taxon>
        <taxon>Saccharomycotina</taxon>
        <taxon>Pichiomycetes</taxon>
        <taxon>Pichiales</taxon>
        <taxon>Pichiaceae</taxon>
        <taxon>Pichia</taxon>
    </lineage>
</organism>
<dbReference type="Gene3D" id="3.90.1150.10">
    <property type="entry name" value="Aspartate Aminotransferase, domain 1"/>
    <property type="match status" value="1"/>
</dbReference>
<dbReference type="PANTHER" id="PTHR45688">
    <property type="match status" value="1"/>
</dbReference>
<dbReference type="Pfam" id="PF00202">
    <property type="entry name" value="Aminotran_3"/>
    <property type="match status" value="1"/>
</dbReference>
<dbReference type="GO" id="GO:0005739">
    <property type="term" value="C:mitochondrion"/>
    <property type="evidence" value="ECO:0007669"/>
    <property type="project" value="TreeGrafter"/>
</dbReference>
<accession>A0A1Q2YIT2</accession>
<evidence type="ECO:0000313" key="5">
    <source>
        <dbReference type="Proteomes" id="UP000186136"/>
    </source>
</evidence>
<dbReference type="PROSITE" id="PS00600">
    <property type="entry name" value="AA_TRANSFER_CLASS_3"/>
    <property type="match status" value="1"/>
</dbReference>
<comment type="similarity">
    <text evidence="1 3">Belongs to the class-III pyridoxal-phosphate-dependent aminotransferase family.</text>
</comment>
<keyword evidence="5" id="KW-1185">Reference proteome</keyword>
<dbReference type="GO" id="GO:0030170">
    <property type="term" value="F:pyridoxal phosphate binding"/>
    <property type="evidence" value="ECO:0007669"/>
    <property type="project" value="InterPro"/>
</dbReference>
<dbReference type="Proteomes" id="UP000186136">
    <property type="component" value="Unassembled WGS sequence"/>
</dbReference>
<evidence type="ECO:0000256" key="3">
    <source>
        <dbReference type="RuleBase" id="RU003560"/>
    </source>
</evidence>
<comment type="caution">
    <text evidence="4">The sequence shown here is derived from an EMBL/GenBank/DDBJ whole genome shotgun (WGS) entry which is preliminary data.</text>
</comment>
<reference evidence="4 5" key="1">
    <citation type="submission" date="2016-08" db="EMBL/GenBank/DDBJ databases">
        <title>Whole genome shotgun sequence of Pichia membranifaciens KS47-1.</title>
        <authorList>
            <person name="Konishi M."/>
            <person name="Ishida M."/>
            <person name="Arakawa T."/>
            <person name="Kato Y."/>
            <person name="Horiuchi J."/>
        </authorList>
    </citation>
    <scope>NUCLEOTIDE SEQUENCE [LARGE SCALE GENOMIC DNA]</scope>
    <source>
        <strain evidence="4 5">KS47-1</strain>
    </source>
</reference>
<dbReference type="PIRSF" id="PIRSF000521">
    <property type="entry name" value="Transaminase_4ab_Lys_Orn"/>
    <property type="match status" value="1"/>
</dbReference>
<gene>
    <name evidence="4" type="ORF">PMKS-002958</name>
</gene>
<dbReference type="OrthoDB" id="10261433at2759"/>
<name>A0A1Q2YIT2_9ASCO</name>
<protein>
    <recommendedName>
        <fullName evidence="6">2,2-dialkylglycine decarboxylase</fullName>
    </recommendedName>
</protein>
<dbReference type="Gene3D" id="3.40.640.10">
    <property type="entry name" value="Type I PLP-dependent aspartate aminotransferase-like (Major domain)"/>
    <property type="match status" value="1"/>
</dbReference>
<dbReference type="InterPro" id="IPR005814">
    <property type="entry name" value="Aminotrans_3"/>
</dbReference>
<dbReference type="AlphaFoldDB" id="A0A1Q2YIT2"/>
<dbReference type="InterPro" id="IPR049704">
    <property type="entry name" value="Aminotrans_3_PPA_site"/>
</dbReference>
<dbReference type="EMBL" id="BDGI01000122">
    <property type="protein sequence ID" value="GAV29458.1"/>
    <property type="molecule type" value="Genomic_DNA"/>
</dbReference>
<dbReference type="InterPro" id="IPR015424">
    <property type="entry name" value="PyrdxlP-dep_Trfase"/>
</dbReference>
<evidence type="ECO:0000313" key="4">
    <source>
        <dbReference type="EMBL" id="GAV29458.1"/>
    </source>
</evidence>
<dbReference type="GO" id="GO:0008483">
    <property type="term" value="F:transaminase activity"/>
    <property type="evidence" value="ECO:0007669"/>
    <property type="project" value="InterPro"/>
</dbReference>
<keyword evidence="2 3" id="KW-0663">Pyridoxal phosphate</keyword>